<organism evidence="1 2">
    <name type="scientific">Triangularia setosa</name>
    <dbReference type="NCBI Taxonomy" id="2587417"/>
    <lineage>
        <taxon>Eukaryota</taxon>
        <taxon>Fungi</taxon>
        <taxon>Dikarya</taxon>
        <taxon>Ascomycota</taxon>
        <taxon>Pezizomycotina</taxon>
        <taxon>Sordariomycetes</taxon>
        <taxon>Sordariomycetidae</taxon>
        <taxon>Sordariales</taxon>
        <taxon>Podosporaceae</taxon>
        <taxon>Triangularia</taxon>
    </lineage>
</organism>
<comment type="caution">
    <text evidence="1">The sequence shown here is derived from an EMBL/GenBank/DDBJ whole genome shotgun (WGS) entry which is preliminary data.</text>
</comment>
<accession>A0AAN7AAM4</accession>
<evidence type="ECO:0000313" key="1">
    <source>
        <dbReference type="EMBL" id="KAK4178597.1"/>
    </source>
</evidence>
<protein>
    <submittedName>
        <fullName evidence="1">Uncharacterized protein</fullName>
    </submittedName>
</protein>
<proteinExistence type="predicted"/>
<sequence>MGTIERNRFRLGTDELADMFRPPLTKHVFLTPPSTIDVDPADFALRTKLELIGKATLCDIKAIDVGDGVTQISIHAPGIKAAQAAAKQVKKLLIDEADLKDMWRTNGLLCPSKSGVDYPAIVFGRDRRAVVRSASALSTSEANPQAQVKYKAQLSAILDRAVRSLVRDPNKMKMRVKFGCLQRTEHWNPENKGYTSAEIERELKYAAFRDVIQLSQNVPADAVEALRIALYNRDGSLPKVVRESVDPNSNPDISLHIITSNLEVECMVEGVVAGEGHKPRIMPVGAYQRDKAYNKLSVLNACPDRRTDWELEITQEVSRREARPRLPLTEDDMARLTRIGQGRHAGGFPKILVSPEFIKRNKVSNIVGKVNWLVMLSFKYNLEITMYHTFGTDTSKAPTTTAVVSMYSPDWDDDLGLPMTLPREWDEGFATQLLTSKDKTEVPYPEEHDGGEEHPLDQFLSWVWWVQEMLDRLSKSGAKASN</sequence>
<keyword evidence="2" id="KW-1185">Reference proteome</keyword>
<dbReference type="AlphaFoldDB" id="A0AAN7AAM4"/>
<evidence type="ECO:0000313" key="2">
    <source>
        <dbReference type="Proteomes" id="UP001302321"/>
    </source>
</evidence>
<name>A0AAN7AAM4_9PEZI</name>
<gene>
    <name evidence="1" type="ORF">QBC36DRAFT_299185</name>
</gene>
<reference evidence="1" key="2">
    <citation type="submission" date="2023-05" db="EMBL/GenBank/DDBJ databases">
        <authorList>
            <consortium name="Lawrence Berkeley National Laboratory"/>
            <person name="Steindorff A."/>
            <person name="Hensen N."/>
            <person name="Bonometti L."/>
            <person name="Westerberg I."/>
            <person name="Brannstrom I.O."/>
            <person name="Guillou S."/>
            <person name="Cros-Aarteil S."/>
            <person name="Calhoun S."/>
            <person name="Haridas S."/>
            <person name="Kuo A."/>
            <person name="Mondo S."/>
            <person name="Pangilinan J."/>
            <person name="Riley R."/>
            <person name="Labutti K."/>
            <person name="Andreopoulos B."/>
            <person name="Lipzen A."/>
            <person name="Chen C."/>
            <person name="Yanf M."/>
            <person name="Daum C."/>
            <person name="Ng V."/>
            <person name="Clum A."/>
            <person name="Ohm R."/>
            <person name="Martin F."/>
            <person name="Silar P."/>
            <person name="Natvig D."/>
            <person name="Lalanne C."/>
            <person name="Gautier V."/>
            <person name="Ament-Velasquez S.L."/>
            <person name="Kruys A."/>
            <person name="Hutchinson M.I."/>
            <person name="Powell A.J."/>
            <person name="Barry K."/>
            <person name="Miller A.N."/>
            <person name="Grigoriev I.V."/>
            <person name="Debuchy R."/>
            <person name="Gladieux P."/>
            <person name="Thoren M.H."/>
            <person name="Johannesson H."/>
        </authorList>
    </citation>
    <scope>NUCLEOTIDE SEQUENCE</scope>
    <source>
        <strain evidence="1">CBS 892.96</strain>
    </source>
</reference>
<dbReference type="EMBL" id="MU866134">
    <property type="protein sequence ID" value="KAK4178597.1"/>
    <property type="molecule type" value="Genomic_DNA"/>
</dbReference>
<reference evidence="1" key="1">
    <citation type="journal article" date="2023" name="Mol. Phylogenet. Evol.">
        <title>Genome-scale phylogeny and comparative genomics of the fungal order Sordariales.</title>
        <authorList>
            <person name="Hensen N."/>
            <person name="Bonometti L."/>
            <person name="Westerberg I."/>
            <person name="Brannstrom I.O."/>
            <person name="Guillou S."/>
            <person name="Cros-Aarteil S."/>
            <person name="Calhoun S."/>
            <person name="Haridas S."/>
            <person name="Kuo A."/>
            <person name="Mondo S."/>
            <person name="Pangilinan J."/>
            <person name="Riley R."/>
            <person name="LaButti K."/>
            <person name="Andreopoulos B."/>
            <person name="Lipzen A."/>
            <person name="Chen C."/>
            <person name="Yan M."/>
            <person name="Daum C."/>
            <person name="Ng V."/>
            <person name="Clum A."/>
            <person name="Steindorff A."/>
            <person name="Ohm R.A."/>
            <person name="Martin F."/>
            <person name="Silar P."/>
            <person name="Natvig D.O."/>
            <person name="Lalanne C."/>
            <person name="Gautier V."/>
            <person name="Ament-Velasquez S.L."/>
            <person name="Kruys A."/>
            <person name="Hutchinson M.I."/>
            <person name="Powell A.J."/>
            <person name="Barry K."/>
            <person name="Miller A.N."/>
            <person name="Grigoriev I.V."/>
            <person name="Debuchy R."/>
            <person name="Gladieux P."/>
            <person name="Hiltunen Thoren M."/>
            <person name="Johannesson H."/>
        </authorList>
    </citation>
    <scope>NUCLEOTIDE SEQUENCE</scope>
    <source>
        <strain evidence="1">CBS 892.96</strain>
    </source>
</reference>
<dbReference type="Proteomes" id="UP001302321">
    <property type="component" value="Unassembled WGS sequence"/>
</dbReference>